<protein>
    <submittedName>
        <fullName evidence="5">Nose resistant to fluoxetine protein 6-like</fullName>
    </submittedName>
</protein>
<sequence>MKRYSLVVCLYILAEVTCRVTNQVKNPKNLTQGYVDYNAASKDLIEVIDKEEKATEKGPLYLEDVLLLLEHKIWTVDEQQCVNHIHHMIQGLRNFTLWAVWEWDSQSTEPLGVLFGNKYQLGNYDQCMNPPWSDSRTDLLMKYCLVDIVLETDRKSYEVDTAFSPYQSASDFLRYQPPHARPLNELQWGVCMPASCPPSTIEKLLAAIVSRSHLGTSGINASIAITNACQTSGNHKEFDVLFYYFICTVGLLAVLCLVCTFVSCSKQLNSNTTITQVTKAFCMKENASNLFKMKKDGLEAIYGVKWLTMCLIAVDHLISIVNSGPISDGYTSDRVVRSFFGLFLVHNDLFVDTFFFLSGLLTFSAFTTYEKLPNPFLIIFKRYIRLIVALAVVIFYVCAVHTYTGNGPLWNKLVDLEIELCRRNWWLNLLMINNYVDTENMCLIISWYIPCDFHFFVITVFWFSIYKKYPKAGLIAASVMFVIALSLPGIITYLYRLSAVQIFTIEFLVNPRGSHDLHVLYIKSHARYATYLVGVLFGFIFAKYKAEGKLNTVSKKWSVLFAIIASTLMLAVLVYGGTFIWREYRPLESAIYAALNRPAWAFGMGLLIMCCAFGQLPLVNGILTWYPWVPVSRLTYGIYFTHTIIIARNVFITRNLQHNDYFKILVDGTGTIFWSCIFALLLWLLAEAPINKLIDICLRSLIRKGEKRAQGVSEGNGNSQKNFKSIDRDNFAKEENLSTNIQLDSKM</sequence>
<dbReference type="AlphaFoldDB" id="A0A6J2K8N9"/>
<feature type="transmembrane region" description="Helical" evidence="1">
    <location>
        <begin position="600"/>
        <end position="622"/>
    </location>
</feature>
<organism evidence="4 5">
    <name type="scientific">Bombyx mandarina</name>
    <name type="common">Wild silk moth</name>
    <name type="synonym">Wild silkworm</name>
    <dbReference type="NCBI Taxonomy" id="7092"/>
    <lineage>
        <taxon>Eukaryota</taxon>
        <taxon>Metazoa</taxon>
        <taxon>Ecdysozoa</taxon>
        <taxon>Arthropoda</taxon>
        <taxon>Hexapoda</taxon>
        <taxon>Insecta</taxon>
        <taxon>Pterygota</taxon>
        <taxon>Neoptera</taxon>
        <taxon>Endopterygota</taxon>
        <taxon>Lepidoptera</taxon>
        <taxon>Glossata</taxon>
        <taxon>Ditrysia</taxon>
        <taxon>Bombycoidea</taxon>
        <taxon>Bombycidae</taxon>
        <taxon>Bombycinae</taxon>
        <taxon>Bombyx</taxon>
    </lineage>
</organism>
<gene>
    <name evidence="5" type="primary">LOC114249322</name>
</gene>
<dbReference type="PANTHER" id="PTHR11161:SF71">
    <property type="entry name" value="NOSE RESISTANT-TO-FLUOXETINE PROTEIN N-TERMINAL DOMAIN-CONTAINING PROTEIN"/>
    <property type="match status" value="1"/>
</dbReference>
<dbReference type="OrthoDB" id="6585993at2759"/>
<keyword evidence="1" id="KW-0812">Transmembrane</keyword>
<dbReference type="SMART" id="SM00703">
    <property type="entry name" value="NRF"/>
    <property type="match status" value="1"/>
</dbReference>
<accession>A0A6J2K8N9</accession>
<feature type="chain" id="PRO_5026750065" evidence="2">
    <location>
        <begin position="19"/>
        <end position="747"/>
    </location>
</feature>
<proteinExistence type="predicted"/>
<dbReference type="GO" id="GO:0016747">
    <property type="term" value="F:acyltransferase activity, transferring groups other than amino-acyl groups"/>
    <property type="evidence" value="ECO:0007669"/>
    <property type="project" value="InterPro"/>
</dbReference>
<keyword evidence="4" id="KW-1185">Reference proteome</keyword>
<feature type="signal peptide" evidence="2">
    <location>
        <begin position="1"/>
        <end position="18"/>
    </location>
</feature>
<dbReference type="KEGG" id="bman:114249322"/>
<reference evidence="5" key="1">
    <citation type="submission" date="2025-08" db="UniProtKB">
        <authorList>
            <consortium name="RefSeq"/>
        </authorList>
    </citation>
    <scope>IDENTIFICATION</scope>
    <source>
        <tissue evidence="5">Silk gland</tissue>
    </source>
</reference>
<keyword evidence="2" id="KW-0732">Signal</keyword>
<evidence type="ECO:0000256" key="2">
    <source>
        <dbReference type="SAM" id="SignalP"/>
    </source>
</evidence>
<dbReference type="InterPro" id="IPR006621">
    <property type="entry name" value="Nose-resist-to-fluoxetine_N"/>
</dbReference>
<dbReference type="InterPro" id="IPR002656">
    <property type="entry name" value="Acyl_transf_3_dom"/>
</dbReference>
<dbReference type="Proteomes" id="UP000504629">
    <property type="component" value="Unplaced"/>
</dbReference>
<dbReference type="Pfam" id="PF20146">
    <property type="entry name" value="NRF"/>
    <property type="match status" value="1"/>
</dbReference>
<feature type="transmembrane region" description="Helical" evidence="1">
    <location>
        <begin position="558"/>
        <end position="580"/>
    </location>
</feature>
<keyword evidence="1" id="KW-0472">Membrane</keyword>
<dbReference type="GeneID" id="114249322"/>
<evidence type="ECO:0000313" key="4">
    <source>
        <dbReference type="Proteomes" id="UP000504629"/>
    </source>
</evidence>
<feature type="transmembrane region" description="Helical" evidence="1">
    <location>
        <begin position="445"/>
        <end position="465"/>
    </location>
</feature>
<feature type="transmembrane region" description="Helical" evidence="1">
    <location>
        <begin position="528"/>
        <end position="546"/>
    </location>
</feature>
<dbReference type="Pfam" id="PF01757">
    <property type="entry name" value="Acyl_transf_3"/>
    <property type="match status" value="1"/>
</dbReference>
<evidence type="ECO:0000259" key="3">
    <source>
        <dbReference type="SMART" id="SM00703"/>
    </source>
</evidence>
<feature type="transmembrane region" description="Helical" evidence="1">
    <location>
        <begin position="472"/>
        <end position="495"/>
    </location>
</feature>
<dbReference type="InterPro" id="IPR052728">
    <property type="entry name" value="O2_lipid_transport_reg"/>
</dbReference>
<dbReference type="PANTHER" id="PTHR11161">
    <property type="entry name" value="O-ACYLTRANSFERASE"/>
    <property type="match status" value="1"/>
</dbReference>
<dbReference type="RefSeq" id="XP_028038646.1">
    <property type="nucleotide sequence ID" value="XM_028182845.1"/>
</dbReference>
<keyword evidence="1" id="KW-1133">Transmembrane helix</keyword>
<feature type="transmembrane region" description="Helical" evidence="1">
    <location>
        <begin position="672"/>
        <end position="694"/>
    </location>
</feature>
<feature type="transmembrane region" description="Helical" evidence="1">
    <location>
        <begin position="339"/>
        <end position="363"/>
    </location>
</feature>
<evidence type="ECO:0000313" key="5">
    <source>
        <dbReference type="RefSeq" id="XP_028038646.1"/>
    </source>
</evidence>
<feature type="transmembrane region" description="Helical" evidence="1">
    <location>
        <begin position="241"/>
        <end position="262"/>
    </location>
</feature>
<feature type="domain" description="Nose resistant-to-fluoxetine protein N-terminal" evidence="3">
    <location>
        <begin position="78"/>
        <end position="222"/>
    </location>
</feature>
<evidence type="ECO:0000256" key="1">
    <source>
        <dbReference type="SAM" id="Phobius"/>
    </source>
</evidence>
<feature type="transmembrane region" description="Helical" evidence="1">
    <location>
        <begin position="300"/>
        <end position="319"/>
    </location>
</feature>
<name>A0A6J2K8N9_BOMMA</name>
<feature type="transmembrane region" description="Helical" evidence="1">
    <location>
        <begin position="634"/>
        <end position="652"/>
    </location>
</feature>
<feature type="transmembrane region" description="Helical" evidence="1">
    <location>
        <begin position="383"/>
        <end position="403"/>
    </location>
</feature>